<dbReference type="AlphaFoldDB" id="J3L814"/>
<name>J3L814_ORYBR</name>
<evidence type="ECO:0000313" key="1">
    <source>
        <dbReference type="EnsemblPlants" id="OB01G53700.1"/>
    </source>
</evidence>
<proteinExistence type="predicted"/>
<reference evidence="1" key="1">
    <citation type="journal article" date="2013" name="Nat. Commun.">
        <title>Whole-genome sequencing of Oryza brachyantha reveals mechanisms underlying Oryza genome evolution.</title>
        <authorList>
            <person name="Chen J."/>
            <person name="Huang Q."/>
            <person name="Gao D."/>
            <person name="Wang J."/>
            <person name="Lang Y."/>
            <person name="Liu T."/>
            <person name="Li B."/>
            <person name="Bai Z."/>
            <person name="Luis Goicoechea J."/>
            <person name="Liang C."/>
            <person name="Chen C."/>
            <person name="Zhang W."/>
            <person name="Sun S."/>
            <person name="Liao Y."/>
            <person name="Zhang X."/>
            <person name="Yang L."/>
            <person name="Song C."/>
            <person name="Wang M."/>
            <person name="Shi J."/>
            <person name="Liu G."/>
            <person name="Liu J."/>
            <person name="Zhou H."/>
            <person name="Zhou W."/>
            <person name="Yu Q."/>
            <person name="An N."/>
            <person name="Chen Y."/>
            <person name="Cai Q."/>
            <person name="Wang B."/>
            <person name="Liu B."/>
            <person name="Min J."/>
            <person name="Huang Y."/>
            <person name="Wu H."/>
            <person name="Li Z."/>
            <person name="Zhang Y."/>
            <person name="Yin Y."/>
            <person name="Song W."/>
            <person name="Jiang J."/>
            <person name="Jackson S.A."/>
            <person name="Wing R.A."/>
            <person name="Wang J."/>
            <person name="Chen M."/>
        </authorList>
    </citation>
    <scope>NUCLEOTIDE SEQUENCE [LARGE SCALE GENOMIC DNA]</scope>
    <source>
        <strain evidence="1">cv. IRGC 101232</strain>
    </source>
</reference>
<keyword evidence="2" id="KW-1185">Reference proteome</keyword>
<sequence length="141" mass="16424">MASITVVVCLITWQSHMFTLNFYVVCCVCLLYSKRQTTPVNPFYIKESLISTRSFFFCISPSMDEFFFSKNFEKSSHLTLSKSIPGNIQAAKGWYNKFSRSIQQFTSHNVHNRDLRLVHLQMLRKSYILNCVLNVSCTQNK</sequence>
<evidence type="ECO:0000313" key="2">
    <source>
        <dbReference type="Proteomes" id="UP000006038"/>
    </source>
</evidence>
<reference evidence="1" key="2">
    <citation type="submission" date="2013-04" db="UniProtKB">
        <authorList>
            <consortium name="EnsemblPlants"/>
        </authorList>
    </citation>
    <scope>IDENTIFICATION</scope>
</reference>
<dbReference type="Proteomes" id="UP000006038">
    <property type="component" value="Chromosome 1"/>
</dbReference>
<organism evidence="1">
    <name type="scientific">Oryza brachyantha</name>
    <name type="common">malo sina</name>
    <dbReference type="NCBI Taxonomy" id="4533"/>
    <lineage>
        <taxon>Eukaryota</taxon>
        <taxon>Viridiplantae</taxon>
        <taxon>Streptophyta</taxon>
        <taxon>Embryophyta</taxon>
        <taxon>Tracheophyta</taxon>
        <taxon>Spermatophyta</taxon>
        <taxon>Magnoliopsida</taxon>
        <taxon>Liliopsida</taxon>
        <taxon>Poales</taxon>
        <taxon>Poaceae</taxon>
        <taxon>BOP clade</taxon>
        <taxon>Oryzoideae</taxon>
        <taxon>Oryzeae</taxon>
        <taxon>Oryzinae</taxon>
        <taxon>Oryza</taxon>
    </lineage>
</organism>
<accession>J3L814</accession>
<protein>
    <submittedName>
        <fullName evidence="1">Uncharacterized protein</fullName>
    </submittedName>
</protein>
<dbReference type="EnsemblPlants" id="OB01G53700.1">
    <property type="protein sequence ID" value="OB01G53700.1"/>
    <property type="gene ID" value="OB01G53700"/>
</dbReference>
<dbReference type="Gramene" id="OB01G53700.1">
    <property type="protein sequence ID" value="OB01G53700.1"/>
    <property type="gene ID" value="OB01G53700"/>
</dbReference>
<dbReference type="HOGENOM" id="CLU_1828280_0_0_1"/>